<dbReference type="PROSITE" id="PS50005">
    <property type="entry name" value="TPR"/>
    <property type="match status" value="3"/>
</dbReference>
<dbReference type="Gene3D" id="3.40.50.11380">
    <property type="match status" value="1"/>
</dbReference>
<dbReference type="InterPro" id="IPR011990">
    <property type="entry name" value="TPR-like_helical_dom_sf"/>
</dbReference>
<accession>A0A6G7VEF7</accession>
<dbReference type="InterPro" id="IPR051939">
    <property type="entry name" value="Glycosyltr_41/O-GlcNAc_trsf"/>
</dbReference>
<feature type="repeat" description="TPR" evidence="8">
    <location>
        <begin position="75"/>
        <end position="108"/>
    </location>
</feature>
<dbReference type="AlphaFoldDB" id="A0A6G7VEF7"/>
<dbReference type="PANTHER" id="PTHR44835">
    <property type="entry name" value="UDP-N-ACETYLGLUCOSAMINE--PEPTIDE N-ACETYLGLUCOSAMINYLTRANSFERASE SPINDLY-RELATED"/>
    <property type="match status" value="1"/>
</dbReference>
<dbReference type="UniPathway" id="UPA00378"/>
<evidence type="ECO:0000256" key="4">
    <source>
        <dbReference type="ARBA" id="ARBA00022676"/>
    </source>
</evidence>
<evidence type="ECO:0000256" key="6">
    <source>
        <dbReference type="ARBA" id="ARBA00022737"/>
    </source>
</evidence>
<keyword evidence="5" id="KW-0808">Transferase</keyword>
<evidence type="ECO:0000259" key="9">
    <source>
        <dbReference type="Pfam" id="PF13844"/>
    </source>
</evidence>
<feature type="repeat" description="TPR" evidence="8">
    <location>
        <begin position="147"/>
        <end position="180"/>
    </location>
</feature>
<evidence type="ECO:0000256" key="5">
    <source>
        <dbReference type="ARBA" id="ARBA00022679"/>
    </source>
</evidence>
<dbReference type="Proteomes" id="UP000502699">
    <property type="component" value="Chromosome"/>
</dbReference>
<gene>
    <name evidence="10" type="ORF">GWK36_09525</name>
</gene>
<keyword evidence="6" id="KW-0677">Repeat</keyword>
<dbReference type="Gene3D" id="1.25.40.10">
    <property type="entry name" value="Tetratricopeptide repeat domain"/>
    <property type="match status" value="3"/>
</dbReference>
<dbReference type="KEGG" id="cjap:GWK36_09525"/>
<dbReference type="GO" id="GO:0097363">
    <property type="term" value="F:protein O-acetylglucosaminyltransferase activity"/>
    <property type="evidence" value="ECO:0007669"/>
    <property type="project" value="UniProtKB-EC"/>
</dbReference>
<dbReference type="InterPro" id="IPR019734">
    <property type="entry name" value="TPR_rpt"/>
</dbReference>
<dbReference type="SMART" id="SM00028">
    <property type="entry name" value="TPR"/>
    <property type="match status" value="5"/>
</dbReference>
<evidence type="ECO:0000313" key="10">
    <source>
        <dbReference type="EMBL" id="QIK38177.1"/>
    </source>
</evidence>
<feature type="domain" description="O-GlcNAc transferase C-terminal" evidence="9">
    <location>
        <begin position="263"/>
        <end position="413"/>
    </location>
</feature>
<dbReference type="EC" id="2.4.1.255" evidence="3"/>
<evidence type="ECO:0000256" key="2">
    <source>
        <dbReference type="ARBA" id="ARBA00005386"/>
    </source>
</evidence>
<dbReference type="Gene3D" id="3.40.50.2000">
    <property type="entry name" value="Glycogen Phosphorylase B"/>
    <property type="match status" value="1"/>
</dbReference>
<evidence type="ECO:0000256" key="1">
    <source>
        <dbReference type="ARBA" id="ARBA00004922"/>
    </source>
</evidence>
<name>A0A6G7VEF7_9GAMM</name>
<dbReference type="PROSITE" id="PS50293">
    <property type="entry name" value="TPR_REGION"/>
    <property type="match status" value="2"/>
</dbReference>
<sequence length="633" mass="71750">MSTDPLQKSRRLLILKLFNEKRYDECESAALRFIQLYPNDPFGWKLAGVASLFLERYQEAEERLLRAIAMNKKDPESLSALGNALRYQSRIKEALSCYERALQIDENHSPALNGKGLSLLDLDKNSPSIEEAVEFFKKAQKITPNQPEIYYNLGTAYGYLGRFDEALAMHRKALDIYPHSHQAYNNLALILQDIGQINEAIDAYDQAIQLKPDWQSYFSNKLFAINYHPDLSPEEIFGAYQAFEQRFGLPHRDTCPPHLNDPRVDRRLRIGYVSADFRSHSTSHFLEPLLAHHDHEQFEIFAYVQNVSFDHLSLRYRKLVDHWVPIAALDDAAVVARIRADQIDILVDLAGHTAGNRLGIFARRPAPVSLTWLGYGYTTGLSAVDYFLTDPVLTPPGCEPLFSERLWRLERPFIAYRPNPAMGDPGPLPAITKGLVTFATLSRGVRVNHRVIRVWSAILKRVPGSQLVLDSKSFQSPAIQEQWAARFTAHGIARERLVMGCHSPPWDLLRDIDISLDCFPHNSGTTLVESLYMGIPVVTLAERPSVGRIGSAILTALGHPEWIAQTEEEYIEKAVELATDLDRLAAIRASLRAELEASPLRDEVGFTQAMERAYRQMWQQWCAGHALRVRDLG</sequence>
<dbReference type="EMBL" id="CP048029">
    <property type="protein sequence ID" value="QIK38177.1"/>
    <property type="molecule type" value="Genomic_DNA"/>
</dbReference>
<comment type="similarity">
    <text evidence="2">Belongs to the glycosyltransferase 41 family. O-GlcNAc transferase subfamily.</text>
</comment>
<dbReference type="Pfam" id="PF00515">
    <property type="entry name" value="TPR_1"/>
    <property type="match status" value="3"/>
</dbReference>
<dbReference type="Pfam" id="PF13844">
    <property type="entry name" value="Glyco_transf_41"/>
    <property type="match status" value="2"/>
</dbReference>
<protein>
    <recommendedName>
        <fullName evidence="3">protein O-GlcNAc transferase</fullName>
        <ecNumber evidence="3">2.4.1.255</ecNumber>
    </recommendedName>
</protein>
<evidence type="ECO:0000256" key="7">
    <source>
        <dbReference type="ARBA" id="ARBA00022803"/>
    </source>
</evidence>
<keyword evidence="4" id="KW-0328">Glycosyltransferase</keyword>
<comment type="pathway">
    <text evidence="1">Protein modification; protein glycosylation.</text>
</comment>
<keyword evidence="7 8" id="KW-0802">TPR repeat</keyword>
<reference evidence="11" key="1">
    <citation type="submission" date="2020-01" db="EMBL/GenBank/DDBJ databases">
        <title>Caldichromatium gen. nov., sp. nov., a thermophilic purple sulfur bacterium member of the family Chromatiaceae isolated from Nakabusa hot spring, Japan.</title>
        <authorList>
            <person name="Saini M.K."/>
            <person name="Hanada S."/>
            <person name="Tank M."/>
        </authorList>
    </citation>
    <scope>NUCLEOTIDE SEQUENCE [LARGE SCALE GENOMIC DNA]</scope>
    <source>
        <strain evidence="11">No.7</strain>
    </source>
</reference>
<keyword evidence="11" id="KW-1185">Reference proteome</keyword>
<evidence type="ECO:0000256" key="3">
    <source>
        <dbReference type="ARBA" id="ARBA00011970"/>
    </source>
</evidence>
<dbReference type="SUPFAM" id="SSF48452">
    <property type="entry name" value="TPR-like"/>
    <property type="match status" value="1"/>
</dbReference>
<evidence type="ECO:0000256" key="8">
    <source>
        <dbReference type="PROSITE-ProRule" id="PRU00339"/>
    </source>
</evidence>
<evidence type="ECO:0000313" key="11">
    <source>
        <dbReference type="Proteomes" id="UP000502699"/>
    </source>
</evidence>
<dbReference type="PANTHER" id="PTHR44835:SF1">
    <property type="entry name" value="PROTEIN O-GLCNAC TRANSFERASE"/>
    <property type="match status" value="1"/>
</dbReference>
<proteinExistence type="inferred from homology"/>
<dbReference type="InterPro" id="IPR029489">
    <property type="entry name" value="OGT/SEC/SPY_C"/>
</dbReference>
<feature type="domain" description="O-GlcNAc transferase C-terminal" evidence="9">
    <location>
        <begin position="438"/>
        <end position="608"/>
    </location>
</feature>
<feature type="repeat" description="TPR" evidence="8">
    <location>
        <begin position="181"/>
        <end position="214"/>
    </location>
</feature>
<organism evidence="10 11">
    <name type="scientific">Caldichromatium japonicum</name>
    <dbReference type="NCBI Taxonomy" id="2699430"/>
    <lineage>
        <taxon>Bacteria</taxon>
        <taxon>Pseudomonadati</taxon>
        <taxon>Pseudomonadota</taxon>
        <taxon>Gammaproteobacteria</taxon>
        <taxon>Chromatiales</taxon>
        <taxon>Chromatiaceae</taxon>
        <taxon>Caldichromatium</taxon>
    </lineage>
</organism>